<feature type="transmembrane region" description="Helical" evidence="2">
    <location>
        <begin position="154"/>
        <end position="173"/>
    </location>
</feature>
<evidence type="ECO:0000256" key="1">
    <source>
        <dbReference type="SAM" id="MobiDB-lite"/>
    </source>
</evidence>
<organism evidence="4 5">
    <name type="scientific">Desulfonema limicola</name>
    <dbReference type="NCBI Taxonomy" id="45656"/>
    <lineage>
        <taxon>Bacteria</taxon>
        <taxon>Pseudomonadati</taxon>
        <taxon>Thermodesulfobacteriota</taxon>
        <taxon>Desulfobacteria</taxon>
        <taxon>Desulfobacterales</taxon>
        <taxon>Desulfococcaceae</taxon>
        <taxon>Desulfonema</taxon>
    </lineage>
</organism>
<feature type="transmembrane region" description="Helical" evidence="2">
    <location>
        <begin position="68"/>
        <end position="87"/>
    </location>
</feature>
<feature type="region of interest" description="Disordered" evidence="1">
    <location>
        <begin position="712"/>
        <end position="731"/>
    </location>
</feature>
<feature type="domain" description="TraG N-terminal Proteobacteria" evidence="3">
    <location>
        <begin position="13"/>
        <end position="473"/>
    </location>
</feature>
<feature type="transmembrane region" description="Helical" evidence="2">
    <location>
        <begin position="385"/>
        <end position="408"/>
    </location>
</feature>
<feature type="transmembrane region" description="Helical" evidence="2">
    <location>
        <begin position="37"/>
        <end position="56"/>
    </location>
</feature>
<feature type="region of interest" description="Disordered" evidence="1">
    <location>
        <begin position="1226"/>
        <end position="1247"/>
    </location>
</feature>
<accession>A0A975B4U3</accession>
<keyword evidence="2" id="KW-1133">Transmembrane helix</keyword>
<dbReference type="Pfam" id="PF07916">
    <property type="entry name" value="TraG_N"/>
    <property type="match status" value="1"/>
</dbReference>
<dbReference type="InterPro" id="IPR012931">
    <property type="entry name" value="TraG_N_Proteobacteria"/>
</dbReference>
<dbReference type="KEGG" id="dli:dnl_10090"/>
<feature type="region of interest" description="Disordered" evidence="1">
    <location>
        <begin position="772"/>
        <end position="805"/>
    </location>
</feature>
<evidence type="ECO:0000259" key="3">
    <source>
        <dbReference type="Pfam" id="PF07916"/>
    </source>
</evidence>
<protein>
    <submittedName>
        <fullName evidence="4">TraG N-terminal domain-containing protein</fullName>
    </submittedName>
</protein>
<feature type="compositionally biased region" description="Low complexity" evidence="1">
    <location>
        <begin position="777"/>
        <end position="788"/>
    </location>
</feature>
<evidence type="ECO:0000313" key="5">
    <source>
        <dbReference type="Proteomes" id="UP000663720"/>
    </source>
</evidence>
<dbReference type="RefSeq" id="WP_207690597.1">
    <property type="nucleotide sequence ID" value="NZ_CP061799.1"/>
</dbReference>
<evidence type="ECO:0000313" key="4">
    <source>
        <dbReference type="EMBL" id="QTA78774.1"/>
    </source>
</evidence>
<keyword evidence="5" id="KW-1185">Reference proteome</keyword>
<dbReference type="AlphaFoldDB" id="A0A975B4U3"/>
<keyword evidence="2" id="KW-0472">Membrane</keyword>
<feature type="transmembrane region" description="Helical" evidence="2">
    <location>
        <begin position="444"/>
        <end position="468"/>
    </location>
</feature>
<keyword evidence="2" id="KW-0812">Transmembrane</keyword>
<sequence>MWDIYPVGVDAEMLASILNWISQAVYGSSGSTTLTGAVKFMLASSFLMGLITVIITTGLSPKGGFSGFFQWMMGAIIVSTGLFTYPVQCVVHDLSIEQYNANTGSAMTWGHTTNHVPIGIALPLFMATTFELETTSLIDSTFTSNVIPSGFGDYLYLSSGGGIGALGNILLAMHDASMQDPRLTLNTANFAKECLVPAVTLKVISNSELANSDDLMATIGNNLLLNYYANYENPEGSSPAYTTMACNTYWGQLTADWTASQNNLYSTFARQGFLPSQNVNVALDVAEGVMRSAFNNGTLNSADVLRNAWFGRMIDMGIGEAMGFESGAVQLMSQRVREFKADQRAYGIMALMWLPKIKSILLCIVCALWLPLIPFMLLNNFKVPLGWFGLLLWLSLWGVMLSVINAIYTDQLIEVTSNVAATASGNHTLSFGNRWYLWSESTNVLAGMGLSVSWMIPLSGIVLSWLGLKTMSSSAVEQRFNRAAGDISRLEDVSAAGNLHYENTKVMAQGGRPEEMANANAFRYANTVAAPGQSYGMYGKSGAVNPVMNRASVDQALTGTTGNAHTGIQGQSMDMKTEMPDAGFTAANAAMFDQFTSDYQGTFNRGMSASLSETTRASAKAEQASNVKHAAQEAFKNSTGVDVSNVQQWSRDLGYGADWIHSEEARQGVALAMSVKDHLIQQFGYSDSEATRMSSRYMHLMEGKLGLGIGGSTDKPSSMSGISPSESSEIPVTKVKKGIDAGAGYKIAAQLANEAGRGTGKTAKIDKREDAYTGLDSSVQRSSSDSGSIRTGEKGSMGNSKRVSDTASRIYSALQTYEKSISESESLSHEASEARALQHMFSANAGFNTIGRLFGHHVKSGAVDGINESNVSRHLPEAISSFRKAWEDDRKRNQLMKDYAIEKGIISDEGARAFESDNMAESPRQMIVQQGISLSDGNTIMEDSDNQTFNILKSHGNDILGSQGNIMNILRQAGITASNKAGDKTLFEDVFNIVANGKNDPESMQQDLSSRLKNISDSSQLQVAAIAAKHGYMQRVTDPIEAAKETAKYYGSAIQNTFSNVISSIPKANYQTNPGIIGNVDSETMKFDDLNPESGKGLKTDKTGNISVQKGTGNFDVEGEGDGTISLNNFQLPFSSQGVEIGNKYDALKDQILSFRDKGLLSESSLSSLSDNMQAINNILEGKSDKTINQVLGVGEEAIKENVRDMNEFIDRHKVNVKVSDQVVEPFNNSDPIPAKDENEIKGMQWK</sequence>
<proteinExistence type="predicted"/>
<dbReference type="EMBL" id="CP061799">
    <property type="protein sequence ID" value="QTA78774.1"/>
    <property type="molecule type" value="Genomic_DNA"/>
</dbReference>
<gene>
    <name evidence="4" type="ORF">dnl_10090</name>
</gene>
<feature type="compositionally biased region" description="Low complexity" evidence="1">
    <location>
        <begin position="716"/>
        <end position="731"/>
    </location>
</feature>
<dbReference type="Proteomes" id="UP000663720">
    <property type="component" value="Chromosome"/>
</dbReference>
<name>A0A975B4U3_9BACT</name>
<feature type="transmembrane region" description="Helical" evidence="2">
    <location>
        <begin position="359"/>
        <end position="379"/>
    </location>
</feature>
<reference evidence="4" key="1">
    <citation type="journal article" date="2021" name="Microb. Physiol.">
        <title>Proteogenomic Insights into the Physiology of Marine, Sulfate-Reducing, Filamentous Desulfonema limicola and Desulfonema magnum.</title>
        <authorList>
            <person name="Schnaars V."/>
            <person name="Wohlbrand L."/>
            <person name="Scheve S."/>
            <person name="Hinrichs C."/>
            <person name="Reinhardt R."/>
            <person name="Rabus R."/>
        </authorList>
    </citation>
    <scope>NUCLEOTIDE SEQUENCE</scope>
    <source>
        <strain evidence="4">5ac10</strain>
    </source>
</reference>
<evidence type="ECO:0000256" key="2">
    <source>
        <dbReference type="SAM" id="Phobius"/>
    </source>
</evidence>